<dbReference type="PROSITE" id="PS50020">
    <property type="entry name" value="WW_DOMAIN_2"/>
    <property type="match status" value="1"/>
</dbReference>
<dbReference type="InParanoid" id="C4R2I8"/>
<feature type="compositionally biased region" description="Low complexity" evidence="1">
    <location>
        <begin position="61"/>
        <end position="117"/>
    </location>
</feature>
<name>C4R2I8_KOMPG</name>
<evidence type="ECO:0000259" key="2">
    <source>
        <dbReference type="PROSITE" id="PS50020"/>
    </source>
</evidence>
<dbReference type="SMART" id="SM00456">
    <property type="entry name" value="WW"/>
    <property type="match status" value="1"/>
</dbReference>
<dbReference type="RefSeq" id="XP_002491992.1">
    <property type="nucleotide sequence ID" value="XM_002491947.1"/>
</dbReference>
<dbReference type="Proteomes" id="UP000000314">
    <property type="component" value="Chromosome 2"/>
</dbReference>
<gene>
    <name evidence="3" type="ordered locus">PAS_chr2-2_0206</name>
</gene>
<evidence type="ECO:0000256" key="1">
    <source>
        <dbReference type="SAM" id="MobiDB-lite"/>
    </source>
</evidence>
<dbReference type="CDD" id="cd00201">
    <property type="entry name" value="WW"/>
    <property type="match status" value="1"/>
</dbReference>
<dbReference type="SUPFAM" id="SSF51045">
    <property type="entry name" value="WW domain"/>
    <property type="match status" value="1"/>
</dbReference>
<accession>C4R2I8</accession>
<protein>
    <recommendedName>
        <fullName evidence="2">WW domain-containing protein</fullName>
    </recommendedName>
</protein>
<dbReference type="Pfam" id="PF00397">
    <property type="entry name" value="WW"/>
    <property type="match status" value="1"/>
</dbReference>
<evidence type="ECO:0000313" key="4">
    <source>
        <dbReference type="Proteomes" id="UP000000314"/>
    </source>
</evidence>
<dbReference type="OMA" id="HHEHEYD"/>
<dbReference type="GeneID" id="8198278"/>
<keyword evidence="4" id="KW-1185">Reference proteome</keyword>
<reference evidence="3 4" key="1">
    <citation type="journal article" date="2009" name="Nat. Biotechnol.">
        <title>Genome sequence of the recombinant protein production host Pichia pastoris.</title>
        <authorList>
            <person name="De Schutter K."/>
            <person name="Lin Y.C."/>
            <person name="Tiels P."/>
            <person name="Van Hecke A."/>
            <person name="Glinka S."/>
            <person name="Weber-Lehmann J."/>
            <person name="Rouze P."/>
            <person name="Van de Peer Y."/>
            <person name="Callewaert N."/>
        </authorList>
    </citation>
    <scope>NUCLEOTIDE SEQUENCE [LARGE SCALE GENOMIC DNA]</scope>
    <source>
        <strain evidence="4">GS115 / ATCC 20864</strain>
    </source>
</reference>
<dbReference type="KEGG" id="ppa:PAS_chr2-2_0206"/>
<dbReference type="AlphaFoldDB" id="C4R2I8"/>
<sequence length="158" mass="17882">MSKAKVPPPPALPEGWVAEWDEEYQRYFYVNTATGASQWEVPAQEKAAHASRPAAPPPPQEAQYSQPAQSQQVYQQHPQQLQQQPQQFQQQPQQFQQQPQYIQQQPQFQQQPQQQQSSGSSWKSTAVGVGAGLIGARLIGNAVVGGRVRRRRRYGYGW</sequence>
<dbReference type="PROSITE" id="PS01159">
    <property type="entry name" value="WW_DOMAIN_1"/>
    <property type="match status" value="1"/>
</dbReference>
<dbReference type="STRING" id="644223.C4R2I8"/>
<dbReference type="OrthoDB" id="2444812at2759"/>
<dbReference type="Gene3D" id="2.20.70.10">
    <property type="match status" value="1"/>
</dbReference>
<evidence type="ECO:0000313" key="3">
    <source>
        <dbReference type="EMBL" id="CAY69712.1"/>
    </source>
</evidence>
<dbReference type="EMBL" id="FN392320">
    <property type="protein sequence ID" value="CAY69712.1"/>
    <property type="molecule type" value="Genomic_DNA"/>
</dbReference>
<dbReference type="HOGENOM" id="CLU_091402_0_0_1"/>
<dbReference type="InterPro" id="IPR001202">
    <property type="entry name" value="WW_dom"/>
</dbReference>
<dbReference type="InterPro" id="IPR036020">
    <property type="entry name" value="WW_dom_sf"/>
</dbReference>
<organism evidence="3 4">
    <name type="scientific">Komagataella phaffii (strain GS115 / ATCC 20864)</name>
    <name type="common">Yeast</name>
    <name type="synonym">Pichia pastoris</name>
    <dbReference type="NCBI Taxonomy" id="644223"/>
    <lineage>
        <taxon>Eukaryota</taxon>
        <taxon>Fungi</taxon>
        <taxon>Dikarya</taxon>
        <taxon>Ascomycota</taxon>
        <taxon>Saccharomycotina</taxon>
        <taxon>Pichiomycetes</taxon>
        <taxon>Pichiales</taxon>
        <taxon>Pichiaceae</taxon>
        <taxon>Komagataella</taxon>
    </lineage>
</organism>
<feature type="region of interest" description="Disordered" evidence="1">
    <location>
        <begin position="40"/>
        <end position="125"/>
    </location>
</feature>
<proteinExistence type="predicted"/>
<feature type="domain" description="WW" evidence="2">
    <location>
        <begin position="10"/>
        <end position="44"/>
    </location>
</feature>